<evidence type="ECO:0000256" key="5">
    <source>
        <dbReference type="PROSITE-ProRule" id="PRU00221"/>
    </source>
</evidence>
<dbReference type="AlphaFoldDB" id="A0AAD9PK45"/>
<dbReference type="PANTHER" id="PTHR12442">
    <property type="entry name" value="DYNEIN INTERMEDIATE CHAIN"/>
    <property type="match status" value="1"/>
</dbReference>
<keyword evidence="4" id="KW-0677">Repeat</keyword>
<dbReference type="InterPro" id="IPR015943">
    <property type="entry name" value="WD40/YVTN_repeat-like_dom_sf"/>
</dbReference>
<dbReference type="EMBL" id="JALLKP010000002">
    <property type="protein sequence ID" value="KAK2196327.1"/>
    <property type="molecule type" value="Genomic_DNA"/>
</dbReference>
<evidence type="ECO:0000256" key="4">
    <source>
        <dbReference type="ARBA" id="ARBA00022737"/>
    </source>
</evidence>
<keyword evidence="3 5" id="KW-0853">WD repeat</keyword>
<sequence>MMNAFVESEGTLVSSIEPSIEPSECEFNKSIKLVQSFTPYQATLIPRQPIVDICIRDSKTFAISSLKENKEFPNNFVGEAYVVDTESKGVIRPLSCFSGISKISFNKFNDNMLIAGAIGGSVNIWDLRSRKEIGHILPSTTSGHLKAIVVAMAIENDVLLTMDVRGNICKWSFSNLSKPFEIVKWRFCQNFARVTTADYVDEKLIGGSVNGLLFNNKISPKLTHYTKGHDSLITCVVKGNINGKDVLATGSFDCTVKIWDAKEMEPLYQVLPSFNHVRHLDWNPVYTSVLAGLTEGGTMFIWDFKTSNQRPIVVQEIPDANRLAWSTEGLKLMTCGTFVSVWDASDVTWGL</sequence>
<gene>
    <name evidence="6" type="ORF">BdWA1_001569</name>
</gene>
<reference evidence="6" key="1">
    <citation type="journal article" date="2023" name="Nat. Microbiol.">
        <title>Babesia duncani multi-omics identifies virulence factors and drug targets.</title>
        <authorList>
            <person name="Singh P."/>
            <person name="Lonardi S."/>
            <person name="Liang Q."/>
            <person name="Vydyam P."/>
            <person name="Khabirova E."/>
            <person name="Fang T."/>
            <person name="Gihaz S."/>
            <person name="Thekkiniath J."/>
            <person name="Munshi M."/>
            <person name="Abel S."/>
            <person name="Ciampossin L."/>
            <person name="Batugedara G."/>
            <person name="Gupta M."/>
            <person name="Lu X.M."/>
            <person name="Lenz T."/>
            <person name="Chakravarty S."/>
            <person name="Cornillot E."/>
            <person name="Hu Y."/>
            <person name="Ma W."/>
            <person name="Gonzalez L.M."/>
            <person name="Sanchez S."/>
            <person name="Estrada K."/>
            <person name="Sanchez-Flores A."/>
            <person name="Montero E."/>
            <person name="Harb O.S."/>
            <person name="Le Roch K.G."/>
            <person name="Mamoun C.B."/>
        </authorList>
    </citation>
    <scope>NUCLEOTIDE SEQUENCE</scope>
    <source>
        <strain evidence="6">WA1</strain>
    </source>
</reference>
<dbReference type="GO" id="GO:0005737">
    <property type="term" value="C:cytoplasm"/>
    <property type="evidence" value="ECO:0007669"/>
    <property type="project" value="UniProtKB-SubCell"/>
</dbReference>
<dbReference type="PROSITE" id="PS50082">
    <property type="entry name" value="WD_REPEATS_2"/>
    <property type="match status" value="1"/>
</dbReference>
<dbReference type="GeneID" id="94335867"/>
<dbReference type="RefSeq" id="XP_067803169.1">
    <property type="nucleotide sequence ID" value="XM_067946605.1"/>
</dbReference>
<comment type="caution">
    <text evidence="6">The sequence shown here is derived from an EMBL/GenBank/DDBJ whole genome shotgun (WGS) entry which is preliminary data.</text>
</comment>
<dbReference type="InterPro" id="IPR050687">
    <property type="entry name" value="Dynein_IC"/>
</dbReference>
<dbReference type="GO" id="GO:0045504">
    <property type="term" value="F:dynein heavy chain binding"/>
    <property type="evidence" value="ECO:0007669"/>
    <property type="project" value="TreeGrafter"/>
</dbReference>
<keyword evidence="7" id="KW-1185">Reference proteome</keyword>
<dbReference type="GO" id="GO:0010970">
    <property type="term" value="P:transport along microtubule"/>
    <property type="evidence" value="ECO:0007669"/>
    <property type="project" value="TreeGrafter"/>
</dbReference>
<proteinExistence type="predicted"/>
<protein>
    <submittedName>
        <fullName evidence="6">Bifunctional WD40 repeat/WD40-YVTN repeat-like-containing domain superfamily/Quinoprotein alcohol dehydrogenase-like superfamily</fullName>
    </submittedName>
</protein>
<dbReference type="Proteomes" id="UP001214638">
    <property type="component" value="Unassembled WGS sequence"/>
</dbReference>
<dbReference type="GO" id="GO:0005868">
    <property type="term" value="C:cytoplasmic dynein complex"/>
    <property type="evidence" value="ECO:0007669"/>
    <property type="project" value="TreeGrafter"/>
</dbReference>
<evidence type="ECO:0000313" key="6">
    <source>
        <dbReference type="EMBL" id="KAK2196327.1"/>
    </source>
</evidence>
<dbReference type="Gene3D" id="2.130.10.10">
    <property type="entry name" value="YVTN repeat-like/Quinoprotein amine dehydrogenase"/>
    <property type="match status" value="2"/>
</dbReference>
<dbReference type="InterPro" id="IPR001680">
    <property type="entry name" value="WD40_rpt"/>
</dbReference>
<accession>A0AAD9PK45</accession>
<dbReference type="PANTHER" id="PTHR12442:SF22">
    <property type="entry name" value="CYTOPLASMIC DYNEIN 1 INTERMEDIATE CHAIN-RELATED"/>
    <property type="match status" value="1"/>
</dbReference>
<evidence type="ECO:0000256" key="1">
    <source>
        <dbReference type="ARBA" id="ARBA00004496"/>
    </source>
</evidence>
<evidence type="ECO:0000313" key="7">
    <source>
        <dbReference type="Proteomes" id="UP001214638"/>
    </source>
</evidence>
<dbReference type="InterPro" id="IPR011047">
    <property type="entry name" value="Quinoprotein_ADH-like_sf"/>
</dbReference>
<feature type="repeat" description="WD" evidence="5">
    <location>
        <begin position="226"/>
        <end position="269"/>
    </location>
</feature>
<evidence type="ECO:0000256" key="3">
    <source>
        <dbReference type="ARBA" id="ARBA00022574"/>
    </source>
</evidence>
<name>A0AAD9PK45_9APIC</name>
<organism evidence="6 7">
    <name type="scientific">Babesia duncani</name>
    <dbReference type="NCBI Taxonomy" id="323732"/>
    <lineage>
        <taxon>Eukaryota</taxon>
        <taxon>Sar</taxon>
        <taxon>Alveolata</taxon>
        <taxon>Apicomplexa</taxon>
        <taxon>Aconoidasida</taxon>
        <taxon>Piroplasmida</taxon>
        <taxon>Babesiidae</taxon>
        <taxon>Babesia</taxon>
    </lineage>
</organism>
<dbReference type="GO" id="GO:0045503">
    <property type="term" value="F:dynein light chain binding"/>
    <property type="evidence" value="ECO:0007669"/>
    <property type="project" value="TreeGrafter"/>
</dbReference>
<dbReference type="SMART" id="SM00320">
    <property type="entry name" value="WD40"/>
    <property type="match status" value="4"/>
</dbReference>
<dbReference type="SUPFAM" id="SSF50998">
    <property type="entry name" value="Quinoprotein alcohol dehydrogenase-like"/>
    <property type="match status" value="1"/>
</dbReference>
<dbReference type="Pfam" id="PF00400">
    <property type="entry name" value="WD40"/>
    <property type="match status" value="1"/>
</dbReference>
<evidence type="ECO:0000256" key="2">
    <source>
        <dbReference type="ARBA" id="ARBA00022490"/>
    </source>
</evidence>
<keyword evidence="2" id="KW-0963">Cytoplasm</keyword>
<dbReference type="KEGG" id="bdw:94335867"/>
<comment type="subcellular location">
    <subcellularLocation>
        <location evidence="1">Cytoplasm</location>
    </subcellularLocation>
</comment>